<evidence type="ECO:0000313" key="3">
    <source>
        <dbReference type="EMBL" id="PSR34797.1"/>
    </source>
</evidence>
<dbReference type="PROSITE" id="PS50056">
    <property type="entry name" value="TYR_PHOSPHATASE_2"/>
    <property type="match status" value="1"/>
</dbReference>
<dbReference type="InterPro" id="IPR029021">
    <property type="entry name" value="Prot-tyrosine_phosphatase-like"/>
</dbReference>
<feature type="domain" description="Tyrosine specific protein phosphatases" evidence="2">
    <location>
        <begin position="251"/>
        <end position="284"/>
    </location>
</feature>
<reference evidence="3 4" key="1">
    <citation type="journal article" date="2014" name="BMC Genomics">
        <title>Comparison of environmental and isolate Sulfobacillus genomes reveals diverse carbon, sulfur, nitrogen, and hydrogen metabolisms.</title>
        <authorList>
            <person name="Justice N.B."/>
            <person name="Norman A."/>
            <person name="Brown C.T."/>
            <person name="Singh A."/>
            <person name="Thomas B.C."/>
            <person name="Banfield J.F."/>
        </authorList>
    </citation>
    <scope>NUCLEOTIDE SEQUENCE [LARGE SCALE GENOMIC DNA]</scope>
    <source>
        <strain evidence="3">AMDSBA4</strain>
    </source>
</reference>
<comment type="similarity">
    <text evidence="1">Belongs to the protein-tyrosine phosphatase family.</text>
</comment>
<dbReference type="GO" id="GO:0004721">
    <property type="term" value="F:phosphoprotein phosphatase activity"/>
    <property type="evidence" value="ECO:0007669"/>
    <property type="project" value="InterPro"/>
</dbReference>
<organism evidence="3 4">
    <name type="scientific">Sulfobacillus benefaciens</name>
    <dbReference type="NCBI Taxonomy" id="453960"/>
    <lineage>
        <taxon>Bacteria</taxon>
        <taxon>Bacillati</taxon>
        <taxon>Bacillota</taxon>
        <taxon>Clostridia</taxon>
        <taxon>Eubacteriales</taxon>
        <taxon>Clostridiales Family XVII. Incertae Sedis</taxon>
        <taxon>Sulfobacillus</taxon>
    </lineage>
</organism>
<dbReference type="Gene3D" id="3.90.190.10">
    <property type="entry name" value="Protein tyrosine phosphatase superfamily"/>
    <property type="match status" value="1"/>
</dbReference>
<sequence length="374" mass="42315">MACSECGNCPGMGWWKRPYHGTQYGLVMDHDENSAQLLCVPIFRKAGCKVSPNGYAVEKLPEGGWLVELASNLDEPPEVYLSVEPDYQVAMPSLFPIRWNGKQCRVAELPGTRSYLHLRFPNGRVDTIADRVLPLEGGFNFRDLGGYRTQSGKMVRWGKLYRSGRLSELTEGDRKYIQQLGIHTICDLRSPEECDIDRTPLELAQEIRHFPLNLSRNRGKGNNIGHINQALVLSLLRDSYLAFTQSLEAYREFFQVLVTSDPEPVLFHCTAGKDRTGVTAALLLWALDVPWDIIVQDFEISNQFTTQLFQLITTDGDIGSSHPLWPMARAYPENLEAAMAAITAKYGSINEFFRQGLDLEPQWQEALQEKYLVP</sequence>
<accession>A0A2T2XJY4</accession>
<proteinExistence type="inferred from homology"/>
<dbReference type="EMBL" id="PXYW01000006">
    <property type="protein sequence ID" value="PSR34797.1"/>
    <property type="molecule type" value="Genomic_DNA"/>
</dbReference>
<dbReference type="AlphaFoldDB" id="A0A2T2XJY4"/>
<protein>
    <recommendedName>
        <fullName evidence="2">Tyrosine specific protein phosphatases domain-containing protein</fullName>
    </recommendedName>
</protein>
<dbReference type="Pfam" id="PF13350">
    <property type="entry name" value="Y_phosphatase3"/>
    <property type="match status" value="1"/>
</dbReference>
<dbReference type="PANTHER" id="PTHR31126">
    <property type="entry name" value="TYROSINE-PROTEIN PHOSPHATASE"/>
    <property type="match status" value="1"/>
</dbReference>
<dbReference type="PROSITE" id="PS00383">
    <property type="entry name" value="TYR_PHOSPHATASE_1"/>
    <property type="match status" value="1"/>
</dbReference>
<dbReference type="Proteomes" id="UP000242972">
    <property type="component" value="Unassembled WGS sequence"/>
</dbReference>
<comment type="caution">
    <text evidence="3">The sequence shown here is derived from an EMBL/GenBank/DDBJ whole genome shotgun (WGS) entry which is preliminary data.</text>
</comment>
<evidence type="ECO:0000313" key="4">
    <source>
        <dbReference type="Proteomes" id="UP000242972"/>
    </source>
</evidence>
<dbReference type="SUPFAM" id="SSF52799">
    <property type="entry name" value="(Phosphotyrosine protein) phosphatases II"/>
    <property type="match status" value="1"/>
</dbReference>
<dbReference type="PANTHER" id="PTHR31126:SF1">
    <property type="entry name" value="TYROSINE SPECIFIC PROTEIN PHOSPHATASES DOMAIN-CONTAINING PROTEIN"/>
    <property type="match status" value="1"/>
</dbReference>
<name>A0A2T2XJY4_9FIRM</name>
<dbReference type="InterPro" id="IPR026893">
    <property type="entry name" value="Tyr/Ser_Pase_IphP-type"/>
</dbReference>
<evidence type="ECO:0000256" key="1">
    <source>
        <dbReference type="ARBA" id="ARBA00009580"/>
    </source>
</evidence>
<dbReference type="InterPro" id="IPR016130">
    <property type="entry name" value="Tyr_Pase_AS"/>
</dbReference>
<gene>
    <name evidence="3" type="ORF">C7B46_03550</name>
</gene>
<evidence type="ECO:0000259" key="2">
    <source>
        <dbReference type="PROSITE" id="PS50056"/>
    </source>
</evidence>
<dbReference type="InterPro" id="IPR000387">
    <property type="entry name" value="Tyr_Pase_dom"/>
</dbReference>